<feature type="transmembrane region" description="Helical" evidence="8">
    <location>
        <begin position="101"/>
        <end position="123"/>
    </location>
</feature>
<evidence type="ECO:0000256" key="6">
    <source>
        <dbReference type="ARBA" id="ARBA00023136"/>
    </source>
</evidence>
<evidence type="ECO:0000256" key="1">
    <source>
        <dbReference type="ARBA" id="ARBA00004141"/>
    </source>
</evidence>
<dbReference type="Pfam" id="PF13962">
    <property type="entry name" value="PGG"/>
    <property type="match status" value="1"/>
</dbReference>
<keyword evidence="6 8" id="KW-0472">Membrane</keyword>
<reference evidence="10 11" key="1">
    <citation type="submission" date="2023-12" db="EMBL/GenBank/DDBJ databases">
        <title>A high-quality genome assembly for Dillenia turbinata (Dilleniales).</title>
        <authorList>
            <person name="Chanderbali A."/>
        </authorList>
    </citation>
    <scope>NUCLEOTIDE SEQUENCE [LARGE SCALE GENOMIC DNA]</scope>
    <source>
        <strain evidence="10">LSX21</strain>
        <tissue evidence="10">Leaf</tissue>
    </source>
</reference>
<feature type="transmembrane region" description="Helical" evidence="8">
    <location>
        <begin position="43"/>
        <end position="62"/>
    </location>
</feature>
<keyword evidence="3" id="KW-0677">Repeat</keyword>
<name>A0AAN8YZ13_9MAGN</name>
<dbReference type="PANTHER" id="PTHR24186:SF37">
    <property type="entry name" value="PGG DOMAIN-CONTAINING PROTEIN"/>
    <property type="match status" value="1"/>
</dbReference>
<dbReference type="PANTHER" id="PTHR24186">
    <property type="entry name" value="PROTEIN PHOSPHATASE 1 REGULATORY SUBUNIT"/>
    <property type="match status" value="1"/>
</dbReference>
<feature type="domain" description="PGG" evidence="9">
    <location>
        <begin position="37"/>
        <end position="65"/>
    </location>
</feature>
<dbReference type="AlphaFoldDB" id="A0AAN8YZ13"/>
<dbReference type="GO" id="GO:0005886">
    <property type="term" value="C:plasma membrane"/>
    <property type="evidence" value="ECO:0007669"/>
    <property type="project" value="TreeGrafter"/>
</dbReference>
<evidence type="ECO:0000256" key="7">
    <source>
        <dbReference type="SAM" id="MobiDB-lite"/>
    </source>
</evidence>
<keyword evidence="11" id="KW-1185">Reference proteome</keyword>
<evidence type="ECO:0000313" key="10">
    <source>
        <dbReference type="EMBL" id="KAK6914718.1"/>
    </source>
</evidence>
<proteinExistence type="predicted"/>
<organism evidence="10 11">
    <name type="scientific">Dillenia turbinata</name>
    <dbReference type="NCBI Taxonomy" id="194707"/>
    <lineage>
        <taxon>Eukaryota</taxon>
        <taxon>Viridiplantae</taxon>
        <taxon>Streptophyta</taxon>
        <taxon>Embryophyta</taxon>
        <taxon>Tracheophyta</taxon>
        <taxon>Spermatophyta</taxon>
        <taxon>Magnoliopsida</taxon>
        <taxon>eudicotyledons</taxon>
        <taxon>Gunneridae</taxon>
        <taxon>Pentapetalae</taxon>
        <taxon>Dilleniales</taxon>
        <taxon>Dilleniaceae</taxon>
        <taxon>Dillenia</taxon>
    </lineage>
</organism>
<feature type="region of interest" description="Disordered" evidence="7">
    <location>
        <begin position="1"/>
        <end position="24"/>
    </location>
</feature>
<evidence type="ECO:0000313" key="11">
    <source>
        <dbReference type="Proteomes" id="UP001370490"/>
    </source>
</evidence>
<accession>A0AAN8YZ13</accession>
<dbReference type="EMBL" id="JBAMMX010000025">
    <property type="protein sequence ID" value="KAK6914718.1"/>
    <property type="molecule type" value="Genomic_DNA"/>
</dbReference>
<sequence>MNKNETLEISKAEGHSKNDSNSKTDSKWRKWLRTDSDWIKDTHGTLMLVATVIATVTFQSIISQPKYLTPSFLTYNTISFISALSIILLLISGLPLKNKACAWLLTLAMSSTIIFIALAYLSVLKTVPKDHPSITIQSYNGSFPHTTCANSSDEDCNINTLLQAYNNSSWNETYPRNITVVIIADYSWYYTVEYAYRGSIVALVGVSGFVFLVHTARFIYWLIRKARHYSARFINWLIKLARHKQAKPEGKETV</sequence>
<dbReference type="InterPro" id="IPR026961">
    <property type="entry name" value="PGG_dom"/>
</dbReference>
<keyword evidence="4 8" id="KW-1133">Transmembrane helix</keyword>
<evidence type="ECO:0000256" key="2">
    <source>
        <dbReference type="ARBA" id="ARBA00022692"/>
    </source>
</evidence>
<feature type="transmembrane region" description="Helical" evidence="8">
    <location>
        <begin position="200"/>
        <end position="223"/>
    </location>
</feature>
<gene>
    <name evidence="10" type="ORF">RJ641_019835</name>
</gene>
<evidence type="ECO:0000256" key="3">
    <source>
        <dbReference type="ARBA" id="ARBA00022737"/>
    </source>
</evidence>
<keyword evidence="2 8" id="KW-0812">Transmembrane</keyword>
<evidence type="ECO:0000256" key="5">
    <source>
        <dbReference type="ARBA" id="ARBA00023043"/>
    </source>
</evidence>
<keyword evidence="5" id="KW-0040">ANK repeat</keyword>
<evidence type="ECO:0000256" key="4">
    <source>
        <dbReference type="ARBA" id="ARBA00022989"/>
    </source>
</evidence>
<evidence type="ECO:0000259" key="9">
    <source>
        <dbReference type="Pfam" id="PF13962"/>
    </source>
</evidence>
<comment type="caution">
    <text evidence="10">The sequence shown here is derived from an EMBL/GenBank/DDBJ whole genome shotgun (WGS) entry which is preliminary data.</text>
</comment>
<protein>
    <submittedName>
        <fullName evidence="10">PGG domain</fullName>
    </submittedName>
</protein>
<feature type="transmembrane region" description="Helical" evidence="8">
    <location>
        <begin position="74"/>
        <end position="94"/>
    </location>
</feature>
<dbReference type="Proteomes" id="UP001370490">
    <property type="component" value="Unassembled WGS sequence"/>
</dbReference>
<evidence type="ECO:0000256" key="8">
    <source>
        <dbReference type="SAM" id="Phobius"/>
    </source>
</evidence>
<comment type="subcellular location">
    <subcellularLocation>
        <location evidence="1">Membrane</location>
        <topology evidence="1">Multi-pass membrane protein</topology>
    </subcellularLocation>
</comment>